<comment type="caution">
    <text evidence="1">The sequence shown here is derived from an EMBL/GenBank/DDBJ whole genome shotgun (WGS) entry which is preliminary data.</text>
</comment>
<organism evidence="1">
    <name type="scientific">marine sediment metagenome</name>
    <dbReference type="NCBI Taxonomy" id="412755"/>
    <lineage>
        <taxon>unclassified sequences</taxon>
        <taxon>metagenomes</taxon>
        <taxon>ecological metagenomes</taxon>
    </lineage>
</organism>
<reference evidence="1" key="1">
    <citation type="journal article" date="2015" name="Nature">
        <title>Complex archaea that bridge the gap between prokaryotes and eukaryotes.</title>
        <authorList>
            <person name="Spang A."/>
            <person name="Saw J.H."/>
            <person name="Jorgensen S.L."/>
            <person name="Zaremba-Niedzwiedzka K."/>
            <person name="Martijn J."/>
            <person name="Lind A.E."/>
            <person name="van Eijk R."/>
            <person name="Schleper C."/>
            <person name="Guy L."/>
            <person name="Ettema T.J."/>
        </authorList>
    </citation>
    <scope>NUCLEOTIDE SEQUENCE</scope>
</reference>
<evidence type="ECO:0000313" key="1">
    <source>
        <dbReference type="EMBL" id="KKN21377.1"/>
    </source>
</evidence>
<gene>
    <name evidence="1" type="ORF">LCGC14_0925940</name>
</gene>
<name>A0A0F9PA87_9ZZZZ</name>
<dbReference type="EMBL" id="LAZR01003152">
    <property type="protein sequence ID" value="KKN21377.1"/>
    <property type="molecule type" value="Genomic_DNA"/>
</dbReference>
<protein>
    <submittedName>
        <fullName evidence="1">Uncharacterized protein</fullName>
    </submittedName>
</protein>
<sequence>MVDREGMKAKFLAELVAAGYTVITLLKSNQYTGIAFLVVVFGDPGCPDPTAAYQLTIRVATKWLQINKCTGQRDERTVCFLYPFAITSSQLLI</sequence>
<accession>A0A0F9PA87</accession>
<proteinExistence type="predicted"/>
<dbReference type="AlphaFoldDB" id="A0A0F9PA87"/>